<dbReference type="Proteomes" id="UP000594364">
    <property type="component" value="Chromosome 3"/>
</dbReference>
<evidence type="ECO:0000313" key="2">
    <source>
        <dbReference type="EMBL" id="QPH01171.1"/>
    </source>
</evidence>
<keyword evidence="3" id="KW-1185">Reference proteome</keyword>
<dbReference type="EMBL" id="CP031387">
    <property type="protein sequence ID" value="QPH01171.1"/>
    <property type="molecule type" value="Genomic_DNA"/>
</dbReference>
<evidence type="ECO:0000313" key="3">
    <source>
        <dbReference type="Proteomes" id="UP000594364"/>
    </source>
</evidence>
<sequence length="446" mass="49944">MKCIRKTLSGFIPSGTRDVSSSPVQLTMETVSDSDSEDCTMGEDESVDLIQHPSSYTDENPPASQVNLGELNAFFENPLEHVRSNGPSTRDSHVSSGGEDVRTTMADMPGGQLAGSRLDNFHAHAIEGIEAYIRSLEDWISRQNTHLYVMDSELGSLASRYEKLHAEHTSLMASHQAAKRHPCTADRKAASVKEEVLANNTKISDGELKSHWKQLKFSIRTLSLLIAHSIPEDRCPLRSTTMKNVSRDNKPESSRRAFENPNLRRWAIEKFLWLSIYRIVFMSQSHSDSDADRRSFREFKKSMLQNTMLQKDCGHIYTFVHGEEPGNDGTDGFSIQDDLREIFTLAVELDDMCMQSRAMITIFWHDLEPRERGSNPPDYHDESMDAVNRDQRPAANAKVRLTVTPALLKKGNASGRNYQSQMVLAKADVVMDGQDDDGVGCGTTGE</sequence>
<reference evidence="2 3" key="1">
    <citation type="journal article" date="2018" name="PLoS Genet.">
        <title>Repeat elements organise 3D genome structure and mediate transcription in the filamentous fungus Epichloe festucae.</title>
        <authorList>
            <person name="Winter D.J."/>
            <person name="Ganley A.R.D."/>
            <person name="Young C.A."/>
            <person name="Liachko I."/>
            <person name="Schardl C.L."/>
            <person name="Dupont P.Y."/>
            <person name="Berry D."/>
            <person name="Ram A."/>
            <person name="Scott B."/>
            <person name="Cox M.P."/>
        </authorList>
    </citation>
    <scope>NUCLEOTIDE SEQUENCE [LARGE SCALE GENOMIC DNA]</scope>
    <source>
        <strain evidence="2 3">Fl1</strain>
    </source>
</reference>
<protein>
    <submittedName>
        <fullName evidence="2">Uncharacterized protein</fullName>
    </submittedName>
</protein>
<name>A0A7S9KSQ0_EPIFF</name>
<proteinExistence type="predicted"/>
<gene>
    <name evidence="2" type="ORF">C2857_005370</name>
</gene>
<organism evidence="2 3">
    <name type="scientific">Epichloe festucae (strain Fl1)</name>
    <dbReference type="NCBI Taxonomy" id="877507"/>
    <lineage>
        <taxon>Eukaryota</taxon>
        <taxon>Fungi</taxon>
        <taxon>Dikarya</taxon>
        <taxon>Ascomycota</taxon>
        <taxon>Pezizomycotina</taxon>
        <taxon>Sordariomycetes</taxon>
        <taxon>Hypocreomycetidae</taxon>
        <taxon>Hypocreales</taxon>
        <taxon>Clavicipitaceae</taxon>
        <taxon>Epichloe</taxon>
    </lineage>
</organism>
<evidence type="ECO:0000256" key="1">
    <source>
        <dbReference type="SAM" id="MobiDB-lite"/>
    </source>
</evidence>
<accession>A0A7S9KSQ0</accession>
<dbReference type="OrthoDB" id="5213630at2759"/>
<dbReference type="AlphaFoldDB" id="A0A7S9KSQ0"/>
<feature type="region of interest" description="Disordered" evidence="1">
    <location>
        <begin position="81"/>
        <end position="102"/>
    </location>
</feature>